<dbReference type="Pfam" id="PF16220">
    <property type="entry name" value="DUF4880"/>
    <property type="match status" value="1"/>
</dbReference>
<dbReference type="PANTHER" id="PTHR30273:SF2">
    <property type="entry name" value="PROTEIN FECR"/>
    <property type="match status" value="1"/>
</dbReference>
<evidence type="ECO:0000313" key="5">
    <source>
        <dbReference type="Proteomes" id="UP001596053"/>
    </source>
</evidence>
<protein>
    <submittedName>
        <fullName evidence="4">FecR family protein</fullName>
    </submittedName>
</protein>
<dbReference type="InterPro" id="IPR012373">
    <property type="entry name" value="Ferrdict_sens_TM"/>
</dbReference>
<sequence length="316" mass="34125">MDKVDADTVDEAAVAWFVRLRDEEVTEADRAAFAVWLKADPAHERAWGELEAIWGALDQVAVTTMVVPVTERPERRRPRAFWRPLAVAAMLLLAVTAGLRLLPPGLLADYRTGIGERRVVALADGSRIELGPVSAIEVDLGNARRAVRLVAGEAFFTVARDPARPFVVGAGQGEIAVLGTAFDVKIGLSETVSVVVTESKVAVSASGSSAVGVAAGQEVSYDRSGVSAVRPADLDSAQAWRQDQLVFHDTPLDTVLSELGRYRRGHIQLLGGELGKRRITAVFDAKRPEAALDTIARNLDLRLLRMSDYLVALVAW</sequence>
<proteinExistence type="predicted"/>
<dbReference type="EMBL" id="JBHSLW010000023">
    <property type="protein sequence ID" value="MFC5420938.1"/>
    <property type="molecule type" value="Genomic_DNA"/>
</dbReference>
<feature type="transmembrane region" description="Helical" evidence="1">
    <location>
        <begin position="81"/>
        <end position="102"/>
    </location>
</feature>
<feature type="domain" description="FecR N-terminal" evidence="3">
    <location>
        <begin position="11"/>
        <end position="52"/>
    </location>
</feature>
<evidence type="ECO:0000259" key="2">
    <source>
        <dbReference type="Pfam" id="PF04773"/>
    </source>
</evidence>
<dbReference type="InterPro" id="IPR032623">
    <property type="entry name" value="FecR_N"/>
</dbReference>
<dbReference type="PIRSF" id="PIRSF018266">
    <property type="entry name" value="FecR"/>
    <property type="match status" value="1"/>
</dbReference>
<keyword evidence="5" id="KW-1185">Reference proteome</keyword>
<feature type="domain" description="FecR protein" evidence="2">
    <location>
        <begin position="109"/>
        <end position="201"/>
    </location>
</feature>
<organism evidence="4 5">
    <name type="scientific">Bosea eneae</name>
    <dbReference type="NCBI Taxonomy" id="151454"/>
    <lineage>
        <taxon>Bacteria</taxon>
        <taxon>Pseudomonadati</taxon>
        <taxon>Pseudomonadota</taxon>
        <taxon>Alphaproteobacteria</taxon>
        <taxon>Hyphomicrobiales</taxon>
        <taxon>Boseaceae</taxon>
        <taxon>Bosea</taxon>
    </lineage>
</organism>
<dbReference type="PANTHER" id="PTHR30273">
    <property type="entry name" value="PERIPLASMIC SIGNAL SENSOR AND SIGMA FACTOR ACTIVATOR FECR-RELATED"/>
    <property type="match status" value="1"/>
</dbReference>
<keyword evidence="1" id="KW-1133">Transmembrane helix</keyword>
<name>A0ABW0IUX7_9HYPH</name>
<dbReference type="RefSeq" id="WP_377799295.1">
    <property type="nucleotide sequence ID" value="NZ_JBHSLW010000023.1"/>
</dbReference>
<dbReference type="Gene3D" id="2.60.120.1440">
    <property type="match status" value="1"/>
</dbReference>
<evidence type="ECO:0000259" key="3">
    <source>
        <dbReference type="Pfam" id="PF16220"/>
    </source>
</evidence>
<dbReference type="Gene3D" id="3.55.50.30">
    <property type="match status" value="1"/>
</dbReference>
<dbReference type="Proteomes" id="UP001596053">
    <property type="component" value="Unassembled WGS sequence"/>
</dbReference>
<reference evidence="5" key="1">
    <citation type="journal article" date="2019" name="Int. J. Syst. Evol. Microbiol.">
        <title>The Global Catalogue of Microorganisms (GCM) 10K type strain sequencing project: providing services to taxonomists for standard genome sequencing and annotation.</title>
        <authorList>
            <consortium name="The Broad Institute Genomics Platform"/>
            <consortium name="The Broad Institute Genome Sequencing Center for Infectious Disease"/>
            <person name="Wu L."/>
            <person name="Ma J."/>
        </authorList>
    </citation>
    <scope>NUCLEOTIDE SEQUENCE [LARGE SCALE GENOMIC DNA]</scope>
    <source>
        <strain evidence="5">NCAIM B.01391</strain>
    </source>
</reference>
<comment type="caution">
    <text evidence="4">The sequence shown here is derived from an EMBL/GenBank/DDBJ whole genome shotgun (WGS) entry which is preliminary data.</text>
</comment>
<dbReference type="InterPro" id="IPR006860">
    <property type="entry name" value="FecR"/>
</dbReference>
<keyword evidence="1" id="KW-0812">Transmembrane</keyword>
<keyword evidence="1" id="KW-0472">Membrane</keyword>
<evidence type="ECO:0000256" key="1">
    <source>
        <dbReference type="SAM" id="Phobius"/>
    </source>
</evidence>
<accession>A0ABW0IUX7</accession>
<evidence type="ECO:0000313" key="4">
    <source>
        <dbReference type="EMBL" id="MFC5420938.1"/>
    </source>
</evidence>
<dbReference type="Pfam" id="PF04773">
    <property type="entry name" value="FecR"/>
    <property type="match status" value="1"/>
</dbReference>
<gene>
    <name evidence="4" type="ORF">ACFPOB_15380</name>
</gene>